<gene>
    <name evidence="1" type="ORF">CEE36_08895</name>
</gene>
<name>A0A532V181_UNCT6</name>
<protein>
    <recommendedName>
        <fullName evidence="3">Transposase IS200-like domain-containing protein</fullName>
    </recommendedName>
</protein>
<organism evidence="1 2">
    <name type="scientific">candidate division TA06 bacterium B3_TA06</name>
    <dbReference type="NCBI Taxonomy" id="2012487"/>
    <lineage>
        <taxon>Bacteria</taxon>
        <taxon>Bacteria division TA06</taxon>
    </lineage>
</organism>
<sequence>MFFTLEDLKSNPHIHILIEPHEKLTESVLKQIWRSLVGCRWSEKAFDAKRIDTRKKLFGYVTKKIDWDKVETLPWPNIPPRLVERWKELTGSLNIRTTQEELGKYIGGEDD</sequence>
<evidence type="ECO:0008006" key="3">
    <source>
        <dbReference type="Google" id="ProtNLM"/>
    </source>
</evidence>
<reference evidence="1 2" key="1">
    <citation type="submission" date="2017-06" db="EMBL/GenBank/DDBJ databases">
        <title>Novel microbial phyla capable of carbon fixation and sulfur reduction in deep-sea sediments.</title>
        <authorList>
            <person name="Huang J."/>
            <person name="Baker B."/>
            <person name="Wang Y."/>
        </authorList>
    </citation>
    <scope>NUCLEOTIDE SEQUENCE [LARGE SCALE GENOMIC DNA]</scope>
    <source>
        <strain evidence="1">B3_TA06</strain>
    </source>
</reference>
<accession>A0A532V181</accession>
<evidence type="ECO:0000313" key="1">
    <source>
        <dbReference type="EMBL" id="TKJ40974.1"/>
    </source>
</evidence>
<proteinExistence type="predicted"/>
<evidence type="ECO:0000313" key="2">
    <source>
        <dbReference type="Proteomes" id="UP000317778"/>
    </source>
</evidence>
<dbReference type="AlphaFoldDB" id="A0A532V181"/>
<comment type="caution">
    <text evidence="1">The sequence shown here is derived from an EMBL/GenBank/DDBJ whole genome shotgun (WGS) entry which is preliminary data.</text>
</comment>
<dbReference type="Proteomes" id="UP000317778">
    <property type="component" value="Unassembled WGS sequence"/>
</dbReference>
<dbReference type="EMBL" id="NJBO01000015">
    <property type="protein sequence ID" value="TKJ40974.1"/>
    <property type="molecule type" value="Genomic_DNA"/>
</dbReference>